<accession>A0ACB9BC45</accession>
<name>A0ACB9BC45_ARCLA</name>
<keyword evidence="2" id="KW-1185">Reference proteome</keyword>
<comment type="caution">
    <text evidence="1">The sequence shown here is derived from an EMBL/GenBank/DDBJ whole genome shotgun (WGS) entry which is preliminary data.</text>
</comment>
<dbReference type="Proteomes" id="UP001055879">
    <property type="component" value="Linkage Group LG06"/>
</dbReference>
<reference evidence="1 2" key="2">
    <citation type="journal article" date="2022" name="Mol. Ecol. Resour.">
        <title>The genomes of chicory, endive, great burdock and yacon provide insights into Asteraceae paleo-polyploidization history and plant inulin production.</title>
        <authorList>
            <person name="Fan W."/>
            <person name="Wang S."/>
            <person name="Wang H."/>
            <person name="Wang A."/>
            <person name="Jiang F."/>
            <person name="Liu H."/>
            <person name="Zhao H."/>
            <person name="Xu D."/>
            <person name="Zhang Y."/>
        </authorList>
    </citation>
    <scope>NUCLEOTIDE SEQUENCE [LARGE SCALE GENOMIC DNA]</scope>
    <source>
        <strain evidence="2">cv. Niubang</strain>
    </source>
</reference>
<evidence type="ECO:0000313" key="2">
    <source>
        <dbReference type="Proteomes" id="UP001055879"/>
    </source>
</evidence>
<evidence type="ECO:0000313" key="1">
    <source>
        <dbReference type="EMBL" id="KAI3719944.1"/>
    </source>
</evidence>
<dbReference type="EMBL" id="CM042052">
    <property type="protein sequence ID" value="KAI3719944.1"/>
    <property type="molecule type" value="Genomic_DNA"/>
</dbReference>
<sequence length="82" mass="9014">MSVVLGSLCSSLEKRSLCYRFEVDLLVCCYLDDLQLSFNLFVRLHFGFFASIVAIGVKYVVLMAVSGLSRTGPMVSLVVAKS</sequence>
<proteinExistence type="predicted"/>
<reference evidence="2" key="1">
    <citation type="journal article" date="2022" name="Mol. Ecol. Resour.">
        <title>The genomes of chicory, endive, great burdock and yacon provide insights into Asteraceae palaeo-polyploidization history and plant inulin production.</title>
        <authorList>
            <person name="Fan W."/>
            <person name="Wang S."/>
            <person name="Wang H."/>
            <person name="Wang A."/>
            <person name="Jiang F."/>
            <person name="Liu H."/>
            <person name="Zhao H."/>
            <person name="Xu D."/>
            <person name="Zhang Y."/>
        </authorList>
    </citation>
    <scope>NUCLEOTIDE SEQUENCE [LARGE SCALE GENOMIC DNA]</scope>
    <source>
        <strain evidence="2">cv. Niubang</strain>
    </source>
</reference>
<organism evidence="1 2">
    <name type="scientific">Arctium lappa</name>
    <name type="common">Greater burdock</name>
    <name type="synonym">Lappa major</name>
    <dbReference type="NCBI Taxonomy" id="4217"/>
    <lineage>
        <taxon>Eukaryota</taxon>
        <taxon>Viridiplantae</taxon>
        <taxon>Streptophyta</taxon>
        <taxon>Embryophyta</taxon>
        <taxon>Tracheophyta</taxon>
        <taxon>Spermatophyta</taxon>
        <taxon>Magnoliopsida</taxon>
        <taxon>eudicotyledons</taxon>
        <taxon>Gunneridae</taxon>
        <taxon>Pentapetalae</taxon>
        <taxon>asterids</taxon>
        <taxon>campanulids</taxon>
        <taxon>Asterales</taxon>
        <taxon>Asteraceae</taxon>
        <taxon>Carduoideae</taxon>
        <taxon>Cardueae</taxon>
        <taxon>Arctiinae</taxon>
        <taxon>Arctium</taxon>
    </lineage>
</organism>
<protein>
    <submittedName>
        <fullName evidence="1">Uncharacterized protein</fullName>
    </submittedName>
</protein>
<gene>
    <name evidence="1" type="ORF">L6452_20850</name>
</gene>